<dbReference type="EMBL" id="JXMS01000006">
    <property type="protein sequence ID" value="OBQ54831.1"/>
    <property type="molecule type" value="Genomic_DNA"/>
</dbReference>
<comment type="caution">
    <text evidence="2">The sequence shown here is derived from an EMBL/GenBank/DDBJ whole genome shotgun (WGS) entry which is preliminary data.</text>
</comment>
<organism evidence="2 3">
    <name type="scientific">Halodesulfovibrio spirochaetisodalis</name>
    <dbReference type="NCBI Taxonomy" id="1560234"/>
    <lineage>
        <taxon>Bacteria</taxon>
        <taxon>Pseudomonadati</taxon>
        <taxon>Thermodesulfobacteriota</taxon>
        <taxon>Desulfovibrionia</taxon>
        <taxon>Desulfovibrionales</taxon>
        <taxon>Desulfovibrionaceae</taxon>
        <taxon>Halodesulfovibrio</taxon>
    </lineage>
</organism>
<sequence length="89" mass="9860">MCATLIGGMDRLKREYINTAKNQGVKLKVFTGKENSIAGKMGRPDMVILFTNKVSHAARREVLQYAKSKDIPVHMAHSCGVSTLKQVLQ</sequence>
<dbReference type="AlphaFoldDB" id="A0A1B7XH65"/>
<dbReference type="RefSeq" id="WP_066853193.1">
    <property type="nucleotide sequence ID" value="NZ_JXMS01000006.1"/>
</dbReference>
<comment type="similarity">
    <text evidence="1">Belongs to the UPF0751 family.</text>
</comment>
<reference evidence="2 3" key="1">
    <citation type="submission" date="2015-01" db="EMBL/GenBank/DDBJ databases">
        <title>Desulfovibrio sp. JC271 draft genome sequence.</title>
        <authorList>
            <person name="Shivani Y."/>
            <person name="Subhash Y."/>
            <person name="Sasikala C."/>
            <person name="Ramana C.V."/>
        </authorList>
    </citation>
    <scope>NUCLEOTIDE SEQUENCE [LARGE SCALE GENOMIC DNA]</scope>
    <source>
        <strain evidence="2 3">JC271</strain>
    </source>
</reference>
<gene>
    <name evidence="2" type="ORF">SP90_04925</name>
</gene>
<dbReference type="Proteomes" id="UP000091979">
    <property type="component" value="Unassembled WGS sequence"/>
</dbReference>
<dbReference type="InterPro" id="IPR016772">
    <property type="entry name" value="UCP020408"/>
</dbReference>
<dbReference type="PATRIC" id="fig|1560234.3.peg.2946"/>
<evidence type="ECO:0008006" key="4">
    <source>
        <dbReference type="Google" id="ProtNLM"/>
    </source>
</evidence>
<proteinExistence type="inferred from homology"/>
<name>A0A1B7XH65_9BACT</name>
<dbReference type="STRING" id="1560234.SP90_04925"/>
<dbReference type="Pfam" id="PF10087">
    <property type="entry name" value="DUF2325"/>
    <property type="match status" value="1"/>
</dbReference>
<protein>
    <recommendedName>
        <fullName evidence="4">DUF2325 domain-containing protein</fullName>
    </recommendedName>
</protein>
<keyword evidence="3" id="KW-1185">Reference proteome</keyword>
<evidence type="ECO:0000313" key="2">
    <source>
        <dbReference type="EMBL" id="OBQ54831.1"/>
    </source>
</evidence>
<accession>A0A1B7XH65</accession>
<evidence type="ECO:0000313" key="3">
    <source>
        <dbReference type="Proteomes" id="UP000091979"/>
    </source>
</evidence>
<evidence type="ECO:0000256" key="1">
    <source>
        <dbReference type="ARBA" id="ARBA00007189"/>
    </source>
</evidence>
<dbReference type="OrthoDB" id="5396775at2"/>